<gene>
    <name evidence="2" type="ORF">D7S86_27430</name>
</gene>
<accession>A0A494XB03</accession>
<protein>
    <submittedName>
        <fullName evidence="2">Uncharacterized protein</fullName>
    </submittedName>
</protein>
<dbReference type="Proteomes" id="UP000270342">
    <property type="component" value="Unassembled WGS sequence"/>
</dbReference>
<keyword evidence="3" id="KW-1185">Reference proteome</keyword>
<evidence type="ECO:0000313" key="3">
    <source>
        <dbReference type="Proteomes" id="UP000270342"/>
    </source>
</evidence>
<sequence length="71" mass="7315">MSASKGAPRQLTGRGGAGRGQGRKAIDAAGKLHRKSVTLDEQSIATLRAFGDGDLSVGIRRAATAIRPAEE</sequence>
<evidence type="ECO:0000313" key="2">
    <source>
        <dbReference type="EMBL" id="RKP44753.1"/>
    </source>
</evidence>
<dbReference type="AlphaFoldDB" id="A0A494XB03"/>
<reference evidence="2 3" key="1">
    <citation type="submission" date="2018-10" db="EMBL/GenBank/DDBJ databases">
        <title>Robbsia sp. DHC34, isolated from soil.</title>
        <authorList>
            <person name="Gao Z.-H."/>
            <person name="Qiu L.-H."/>
        </authorList>
    </citation>
    <scope>NUCLEOTIDE SEQUENCE [LARGE SCALE GENOMIC DNA]</scope>
    <source>
        <strain evidence="2 3">DHC34</strain>
    </source>
</reference>
<name>A0A494XB03_9BURK</name>
<evidence type="ECO:0000256" key="1">
    <source>
        <dbReference type="SAM" id="MobiDB-lite"/>
    </source>
</evidence>
<proteinExistence type="predicted"/>
<dbReference type="EMBL" id="RBZU01000019">
    <property type="protein sequence ID" value="RKP44753.1"/>
    <property type="molecule type" value="Genomic_DNA"/>
</dbReference>
<comment type="caution">
    <text evidence="2">The sequence shown here is derived from an EMBL/GenBank/DDBJ whole genome shotgun (WGS) entry which is preliminary data.</text>
</comment>
<feature type="region of interest" description="Disordered" evidence="1">
    <location>
        <begin position="1"/>
        <end position="31"/>
    </location>
</feature>
<organism evidence="2 3">
    <name type="scientific">Pararobbsia silviterrae</name>
    <dbReference type="NCBI Taxonomy" id="1792498"/>
    <lineage>
        <taxon>Bacteria</taxon>
        <taxon>Pseudomonadati</taxon>
        <taxon>Pseudomonadota</taxon>
        <taxon>Betaproteobacteria</taxon>
        <taxon>Burkholderiales</taxon>
        <taxon>Burkholderiaceae</taxon>
        <taxon>Pararobbsia</taxon>
    </lineage>
</organism>